<organism evidence="1 2">
    <name type="scientific">Staphylococcus phage phiSa2wa_st1</name>
    <dbReference type="NCBI Taxonomy" id="2029064"/>
    <lineage>
        <taxon>Viruses</taxon>
        <taxon>Duplodnaviria</taxon>
        <taxon>Heunggongvirae</taxon>
        <taxon>Uroviricota</taxon>
        <taxon>Caudoviricetes</taxon>
        <taxon>Triavirus</taxon>
        <taxon>Triavirus st1</taxon>
    </lineage>
</organism>
<sequence>MQHVSVKSNRRCCIIFSDATLMQQMIQHLFPFSL</sequence>
<accession>A0A2D1G559</accession>
<dbReference type="RefSeq" id="YP_010083593.1">
    <property type="nucleotide sequence ID" value="NC_055045.1"/>
</dbReference>
<dbReference type="EMBL" id="MF580410">
    <property type="protein sequence ID" value="ATN86966.1"/>
    <property type="molecule type" value="Genomic_DNA"/>
</dbReference>
<reference evidence="2" key="1">
    <citation type="submission" date="2017-07" db="EMBL/GenBank/DDBJ databases">
        <title>Characterization of PVL bacteriophage from Western Australian community Staphylococcus aureus.</title>
        <authorList>
            <person name="O'Brien F.G."/>
            <person name="Howden B.P."/>
            <person name="Baines S.L."/>
            <person name="Coombs G.W."/>
        </authorList>
    </citation>
    <scope>NUCLEOTIDE SEQUENCE [LARGE SCALE GENOMIC DNA]</scope>
</reference>
<dbReference type="GeneID" id="65072585"/>
<protein>
    <submittedName>
        <fullName evidence="1">Uncharacterized protein</fullName>
    </submittedName>
</protein>
<dbReference type="Proteomes" id="UP000230606">
    <property type="component" value="Segment"/>
</dbReference>
<keyword evidence="2" id="KW-1185">Reference proteome</keyword>
<dbReference type="KEGG" id="vg:65072585"/>
<name>A0A2D1G559_9CAUD</name>
<evidence type="ECO:0000313" key="2">
    <source>
        <dbReference type="Proteomes" id="UP000230606"/>
    </source>
</evidence>
<evidence type="ECO:0000313" key="1">
    <source>
        <dbReference type="EMBL" id="ATN86966.1"/>
    </source>
</evidence>
<proteinExistence type="predicted"/>